<gene>
    <name evidence="1" type="ORF">EDD18DRAFT_330046</name>
</gene>
<accession>A0AA39UZZ0</accession>
<sequence length="513" mass="57139">MSFRLLHTNKPLPVFEHDRLTALIGSGEDHLGNIDKKNAATRHLLHFLSAERDQTVSYLSDAKILVHPVRRVPDDILRENFSRRVPALDAEMTSSSLDPRQAPWTLTQVCTSWRRVALRTGRLWSTVAVNMQKDLSAAFQLNTHLSRAQGHDLSVHIFGSSPGWERWMAISVEQKLLFQMLCSSAPNWSRLTCILPFQSYELLSTFKGFLGRLEYLHTNIACRRAIDAATTLDTFSVTPLLRNLIITGAPDTVHAYTASFSPLGTVNVLMLVILSINQNDKHISLLRSFPHVQDISLFCEKSTVALEQPLILPCISDLRLTEQPGYGGGIADMLSRIVSLCITYLSFTIVDDSTSRPHTLDFPNIRTSDWIKKITDFKLVDYSGCLRGNNANATIAFLRELPNLRQLIIELADLSLFNSIIVSLVFAFARGDNVASRLAVLLIRTHPALFDGGSLVTAVASRRDVNAQSTSEKHRSCVALMQVALDRPLFTSDPTLASQWQALCNSGLEVTYA</sequence>
<protein>
    <recommendedName>
        <fullName evidence="3">F-box domain-containing protein</fullName>
    </recommendedName>
</protein>
<dbReference type="Proteomes" id="UP001175228">
    <property type="component" value="Unassembled WGS sequence"/>
</dbReference>
<reference evidence="1" key="1">
    <citation type="submission" date="2023-06" db="EMBL/GenBank/DDBJ databases">
        <authorList>
            <consortium name="Lawrence Berkeley National Laboratory"/>
            <person name="Ahrendt S."/>
            <person name="Sahu N."/>
            <person name="Indic B."/>
            <person name="Wong-Bajracharya J."/>
            <person name="Merenyi Z."/>
            <person name="Ke H.-M."/>
            <person name="Monk M."/>
            <person name="Kocsube S."/>
            <person name="Drula E."/>
            <person name="Lipzen A."/>
            <person name="Balint B."/>
            <person name="Henrissat B."/>
            <person name="Andreopoulos B."/>
            <person name="Martin F.M."/>
            <person name="Harder C.B."/>
            <person name="Rigling D."/>
            <person name="Ford K.L."/>
            <person name="Foster G.D."/>
            <person name="Pangilinan J."/>
            <person name="Papanicolaou A."/>
            <person name="Barry K."/>
            <person name="LaButti K."/>
            <person name="Viragh M."/>
            <person name="Koriabine M."/>
            <person name="Yan M."/>
            <person name="Riley R."/>
            <person name="Champramary S."/>
            <person name="Plett K.L."/>
            <person name="Tsai I.J."/>
            <person name="Slot J."/>
            <person name="Sipos G."/>
            <person name="Plett J."/>
            <person name="Nagy L.G."/>
            <person name="Grigoriev I.V."/>
        </authorList>
    </citation>
    <scope>NUCLEOTIDE SEQUENCE</scope>
    <source>
        <strain evidence="1">HWK02</strain>
    </source>
</reference>
<evidence type="ECO:0008006" key="3">
    <source>
        <dbReference type="Google" id="ProtNLM"/>
    </source>
</evidence>
<dbReference type="AlphaFoldDB" id="A0AA39UZZ0"/>
<evidence type="ECO:0000313" key="2">
    <source>
        <dbReference type="Proteomes" id="UP001175228"/>
    </source>
</evidence>
<comment type="caution">
    <text evidence="1">The sequence shown here is derived from an EMBL/GenBank/DDBJ whole genome shotgun (WGS) entry which is preliminary data.</text>
</comment>
<keyword evidence="2" id="KW-1185">Reference proteome</keyword>
<organism evidence="1 2">
    <name type="scientific">Armillaria luteobubalina</name>
    <dbReference type="NCBI Taxonomy" id="153913"/>
    <lineage>
        <taxon>Eukaryota</taxon>
        <taxon>Fungi</taxon>
        <taxon>Dikarya</taxon>
        <taxon>Basidiomycota</taxon>
        <taxon>Agaricomycotina</taxon>
        <taxon>Agaricomycetes</taxon>
        <taxon>Agaricomycetidae</taxon>
        <taxon>Agaricales</taxon>
        <taxon>Marasmiineae</taxon>
        <taxon>Physalacriaceae</taxon>
        <taxon>Armillaria</taxon>
    </lineage>
</organism>
<proteinExistence type="predicted"/>
<evidence type="ECO:0000313" key="1">
    <source>
        <dbReference type="EMBL" id="KAK0505259.1"/>
    </source>
</evidence>
<dbReference type="EMBL" id="JAUEPU010000002">
    <property type="protein sequence ID" value="KAK0505259.1"/>
    <property type="molecule type" value="Genomic_DNA"/>
</dbReference>
<name>A0AA39UZZ0_9AGAR</name>